<evidence type="ECO:0000313" key="2">
    <source>
        <dbReference type="Proteomes" id="UP001057452"/>
    </source>
</evidence>
<protein>
    <submittedName>
        <fullName evidence="1">Uncharacterized protein</fullName>
    </submittedName>
</protein>
<feature type="non-terminal residue" evidence="1">
    <location>
        <position position="65"/>
    </location>
</feature>
<dbReference type="Proteomes" id="UP001057452">
    <property type="component" value="Chromosome 11"/>
</dbReference>
<proteinExistence type="predicted"/>
<accession>A0ACB9WVH8</accession>
<sequence length="65" mass="7497">LYFYQFPERPKTKSAFSPPSSLHTRRRFQQSDTRNSTCRPSLMLLCFPGNPYIGLAETLAAQDEK</sequence>
<name>A0ACB9WVH8_CHAAC</name>
<keyword evidence="2" id="KW-1185">Reference proteome</keyword>
<feature type="non-terminal residue" evidence="1">
    <location>
        <position position="1"/>
    </location>
</feature>
<organism evidence="1 2">
    <name type="scientific">Chaenocephalus aceratus</name>
    <name type="common">Blackfin icefish</name>
    <name type="synonym">Chaenichthys aceratus</name>
    <dbReference type="NCBI Taxonomy" id="36190"/>
    <lineage>
        <taxon>Eukaryota</taxon>
        <taxon>Metazoa</taxon>
        <taxon>Chordata</taxon>
        <taxon>Craniata</taxon>
        <taxon>Vertebrata</taxon>
        <taxon>Euteleostomi</taxon>
        <taxon>Actinopterygii</taxon>
        <taxon>Neopterygii</taxon>
        <taxon>Teleostei</taxon>
        <taxon>Neoteleostei</taxon>
        <taxon>Acanthomorphata</taxon>
        <taxon>Eupercaria</taxon>
        <taxon>Perciformes</taxon>
        <taxon>Notothenioidei</taxon>
        <taxon>Channichthyidae</taxon>
        <taxon>Chaenocephalus</taxon>
    </lineage>
</organism>
<gene>
    <name evidence="1" type="ORF">KUCAC02_011164</name>
</gene>
<reference evidence="1" key="1">
    <citation type="submission" date="2022-05" db="EMBL/GenBank/DDBJ databases">
        <title>Chromosome-level genome of Chaenocephalus aceratus.</title>
        <authorList>
            <person name="Park H."/>
        </authorList>
    </citation>
    <scope>NUCLEOTIDE SEQUENCE</scope>
    <source>
        <strain evidence="1">KU_202001</strain>
    </source>
</reference>
<evidence type="ECO:0000313" key="1">
    <source>
        <dbReference type="EMBL" id="KAI4817787.1"/>
    </source>
</evidence>
<dbReference type="EMBL" id="CM043795">
    <property type="protein sequence ID" value="KAI4817787.1"/>
    <property type="molecule type" value="Genomic_DNA"/>
</dbReference>
<comment type="caution">
    <text evidence="1">The sequence shown here is derived from an EMBL/GenBank/DDBJ whole genome shotgun (WGS) entry which is preliminary data.</text>
</comment>